<dbReference type="EMBL" id="MU838998">
    <property type="protein sequence ID" value="KAK1771741.1"/>
    <property type="molecule type" value="Genomic_DNA"/>
</dbReference>
<evidence type="ECO:0000256" key="1">
    <source>
        <dbReference type="SAM" id="MobiDB-lite"/>
    </source>
</evidence>
<feature type="region of interest" description="Disordered" evidence="1">
    <location>
        <begin position="26"/>
        <end position="50"/>
    </location>
</feature>
<name>A0AAJ0CCG0_9PEZI</name>
<dbReference type="AlphaFoldDB" id="A0AAJ0CCG0"/>
<proteinExistence type="predicted"/>
<evidence type="ECO:0000313" key="3">
    <source>
        <dbReference type="Proteomes" id="UP001244011"/>
    </source>
</evidence>
<organism evidence="2 3">
    <name type="scientific">Phialemonium atrogriseum</name>
    <dbReference type="NCBI Taxonomy" id="1093897"/>
    <lineage>
        <taxon>Eukaryota</taxon>
        <taxon>Fungi</taxon>
        <taxon>Dikarya</taxon>
        <taxon>Ascomycota</taxon>
        <taxon>Pezizomycotina</taxon>
        <taxon>Sordariomycetes</taxon>
        <taxon>Sordariomycetidae</taxon>
        <taxon>Cephalothecales</taxon>
        <taxon>Cephalothecaceae</taxon>
        <taxon>Phialemonium</taxon>
    </lineage>
</organism>
<evidence type="ECO:0008006" key="4">
    <source>
        <dbReference type="Google" id="ProtNLM"/>
    </source>
</evidence>
<dbReference type="GeneID" id="85315836"/>
<evidence type="ECO:0000313" key="2">
    <source>
        <dbReference type="EMBL" id="KAK1771741.1"/>
    </source>
</evidence>
<reference evidence="2" key="1">
    <citation type="submission" date="2023-06" db="EMBL/GenBank/DDBJ databases">
        <title>Genome-scale phylogeny and comparative genomics of the fungal order Sordariales.</title>
        <authorList>
            <consortium name="Lawrence Berkeley National Laboratory"/>
            <person name="Hensen N."/>
            <person name="Bonometti L."/>
            <person name="Westerberg I."/>
            <person name="Brannstrom I.O."/>
            <person name="Guillou S."/>
            <person name="Cros-Aarteil S."/>
            <person name="Calhoun S."/>
            <person name="Haridas S."/>
            <person name="Kuo A."/>
            <person name="Mondo S."/>
            <person name="Pangilinan J."/>
            <person name="Riley R."/>
            <person name="Labutti K."/>
            <person name="Andreopoulos B."/>
            <person name="Lipzen A."/>
            <person name="Chen C."/>
            <person name="Yanf M."/>
            <person name="Daum C."/>
            <person name="Ng V."/>
            <person name="Clum A."/>
            <person name="Steindorff A."/>
            <person name="Ohm R."/>
            <person name="Martin F."/>
            <person name="Silar P."/>
            <person name="Natvig D."/>
            <person name="Lalanne C."/>
            <person name="Gautier V."/>
            <person name="Ament-Velasquez S.L."/>
            <person name="Kruys A."/>
            <person name="Hutchinson M.I."/>
            <person name="Powell A.J."/>
            <person name="Barry K."/>
            <person name="Miller A.N."/>
            <person name="Grigoriev I.V."/>
            <person name="Debuchy R."/>
            <person name="Gladieux P."/>
            <person name="Thoren M.H."/>
            <person name="Johannesson H."/>
        </authorList>
    </citation>
    <scope>NUCLEOTIDE SEQUENCE</scope>
    <source>
        <strain evidence="2">8032-3</strain>
    </source>
</reference>
<dbReference type="Gene3D" id="6.10.280.230">
    <property type="match status" value="1"/>
</dbReference>
<dbReference type="GO" id="GO:0005777">
    <property type="term" value="C:peroxisome"/>
    <property type="evidence" value="ECO:0007669"/>
    <property type="project" value="UniProtKB-SubCell"/>
</dbReference>
<keyword evidence="3" id="KW-1185">Reference proteome</keyword>
<dbReference type="RefSeq" id="XP_060287954.1">
    <property type="nucleotide sequence ID" value="XM_060432649.1"/>
</dbReference>
<accession>A0AAJ0CCG0</accession>
<protein>
    <recommendedName>
        <fullName evidence="4">Peroxin 20</fullName>
    </recommendedName>
</protein>
<feature type="compositionally biased region" description="Polar residues" evidence="1">
    <location>
        <begin position="396"/>
        <end position="414"/>
    </location>
</feature>
<comment type="caution">
    <text evidence="2">The sequence shown here is derived from an EMBL/GenBank/DDBJ whole genome shotgun (WGS) entry which is preliminary data.</text>
</comment>
<sequence>MADNMCGPSNAAKGLVAHANRDRTLHQDRLVGPSQPRGNTSFRTQTAPPAGADGAFEAFQQGQPVSAPPTPAMAGLSIANNGNMYPPGLLAPIGTGRFPVANHENGVHTRPQGSGYPTFDASSYHKFAGTAVAHQGPYHNPGTHQRIGRTGATYFRGGNDPSMATASHNMQAQQAQQAPQAARGPQYGFHEHVIVHGSVGYSHQAFGQAMNPAHPQGYIAPPAEFYQGVSSVGPAAALPANPVFNEQDFNAAFGAFDEQDFSREIDAWITEHGATQGQQQDQDQRPILPPTAEEMAVIDANLEAMAQELDARRAAGDLSVLPQRGPEAEARRARQEQEDLVRAASDILTSVSDNTSDKFKNSSFLDLMRRIQKEEIVVAGQDLVDAQTGETIVSKAQVNGQQRPGIANGTSGAGQSAKPVA</sequence>
<gene>
    <name evidence="2" type="ORF">QBC33DRAFT_615944</name>
</gene>
<dbReference type="Proteomes" id="UP001244011">
    <property type="component" value="Unassembled WGS sequence"/>
</dbReference>
<feature type="compositionally biased region" description="Polar residues" evidence="1">
    <location>
        <begin position="36"/>
        <end position="47"/>
    </location>
</feature>
<feature type="region of interest" description="Disordered" evidence="1">
    <location>
        <begin position="396"/>
        <end position="421"/>
    </location>
</feature>